<feature type="domain" description="Bromo" evidence="7">
    <location>
        <begin position="2"/>
        <end position="58"/>
    </location>
</feature>
<dbReference type="Proteomes" id="UP000752696">
    <property type="component" value="Unassembled WGS sequence"/>
</dbReference>
<reference evidence="8" key="1">
    <citation type="submission" date="2020-07" db="EMBL/GenBank/DDBJ databases">
        <authorList>
            <person name="Nazaruddin N."/>
        </authorList>
    </citation>
    <scope>NUCLEOTIDE SEQUENCE</scope>
</reference>
<name>A0A6V7GWK5_9HYME</name>
<dbReference type="GO" id="GO:0006357">
    <property type="term" value="P:regulation of transcription by RNA polymerase II"/>
    <property type="evidence" value="ECO:0007669"/>
    <property type="project" value="TreeGrafter"/>
</dbReference>
<evidence type="ECO:0000256" key="6">
    <source>
        <dbReference type="PROSITE-ProRule" id="PRU00035"/>
    </source>
</evidence>
<dbReference type="EMBL" id="CAJDYZ010002710">
    <property type="protein sequence ID" value="CAD1469651.1"/>
    <property type="molecule type" value="Genomic_DNA"/>
</dbReference>
<dbReference type="InterPro" id="IPR051831">
    <property type="entry name" value="Bromodomain_contain_prot"/>
</dbReference>
<accession>A0A6V7GWK5</accession>
<evidence type="ECO:0000256" key="5">
    <source>
        <dbReference type="ARBA" id="ARBA00023242"/>
    </source>
</evidence>
<dbReference type="GO" id="GO:0005634">
    <property type="term" value="C:nucleus"/>
    <property type="evidence" value="ECO:0007669"/>
    <property type="project" value="UniProtKB-SubCell"/>
</dbReference>
<evidence type="ECO:0000256" key="1">
    <source>
        <dbReference type="ARBA" id="ARBA00004123"/>
    </source>
</evidence>
<dbReference type="PROSITE" id="PS50014">
    <property type="entry name" value="BROMODOMAIN_2"/>
    <property type="match status" value="1"/>
</dbReference>
<evidence type="ECO:0000313" key="9">
    <source>
        <dbReference type="Proteomes" id="UP000752696"/>
    </source>
</evidence>
<evidence type="ECO:0000256" key="4">
    <source>
        <dbReference type="ARBA" id="ARBA00023163"/>
    </source>
</evidence>
<comment type="caution">
    <text evidence="8">The sequence shown here is derived from an EMBL/GenBank/DDBJ whole genome shotgun (WGS) entry which is preliminary data.</text>
</comment>
<organism evidence="8 9">
    <name type="scientific">Heterotrigona itama</name>
    <dbReference type="NCBI Taxonomy" id="395501"/>
    <lineage>
        <taxon>Eukaryota</taxon>
        <taxon>Metazoa</taxon>
        <taxon>Ecdysozoa</taxon>
        <taxon>Arthropoda</taxon>
        <taxon>Hexapoda</taxon>
        <taxon>Insecta</taxon>
        <taxon>Pterygota</taxon>
        <taxon>Neoptera</taxon>
        <taxon>Endopterygota</taxon>
        <taxon>Hymenoptera</taxon>
        <taxon>Apocrita</taxon>
        <taxon>Aculeata</taxon>
        <taxon>Apoidea</taxon>
        <taxon>Anthophila</taxon>
        <taxon>Apidae</taxon>
        <taxon>Heterotrigona</taxon>
    </lineage>
</organism>
<dbReference type="InterPro" id="IPR021900">
    <property type="entry name" value="DUF3512"/>
</dbReference>
<dbReference type="SUPFAM" id="SSF47370">
    <property type="entry name" value="Bromodomain"/>
    <property type="match status" value="1"/>
</dbReference>
<evidence type="ECO:0000256" key="3">
    <source>
        <dbReference type="ARBA" id="ARBA00023117"/>
    </source>
</evidence>
<dbReference type="OrthoDB" id="21648at2759"/>
<evidence type="ECO:0000259" key="7">
    <source>
        <dbReference type="PROSITE" id="PS50014"/>
    </source>
</evidence>
<dbReference type="Pfam" id="PF00439">
    <property type="entry name" value="Bromodomain"/>
    <property type="match status" value="1"/>
</dbReference>
<dbReference type="PANTHER" id="PTHR22881:SF27">
    <property type="entry name" value="BROMODOMAIN CONTAINING 7_9"/>
    <property type="match status" value="1"/>
</dbReference>
<dbReference type="AlphaFoldDB" id="A0A6V7GWK5"/>
<protein>
    <recommendedName>
        <fullName evidence="7">Bromo domain-containing protein</fullName>
    </recommendedName>
</protein>
<dbReference type="InterPro" id="IPR036427">
    <property type="entry name" value="Bromodomain-like_sf"/>
</dbReference>
<dbReference type="Pfam" id="PF12024">
    <property type="entry name" value="DUF3512"/>
    <property type="match status" value="2"/>
</dbReference>
<keyword evidence="4" id="KW-0804">Transcription</keyword>
<gene>
    <name evidence="8" type="ORF">MHI_LOCUS140910</name>
</gene>
<dbReference type="PANTHER" id="PTHR22881">
    <property type="entry name" value="BROMODOMAIN CONTAINING PROTEIN"/>
    <property type="match status" value="1"/>
</dbReference>
<keyword evidence="5" id="KW-0539">Nucleus</keyword>
<proteinExistence type="predicted"/>
<evidence type="ECO:0000313" key="8">
    <source>
        <dbReference type="EMBL" id="CAD1469651.1"/>
    </source>
</evidence>
<sequence length="288" mass="33152">MEKRDLQQFFAWPVADVIAPGYSQIISNPMDFSTIRQKIAKTYNHPDTIYYKAANNILPVGLNMVTTRKLRQLSPVLTYMQDMSKEVLGFELGTEYLHISDVPLTEQQFEQEREREQEEHGMTPEEIIKQVRGAAKAASGKLTLKSLNSKVDFLRQREDGTITLHNKVQGDGVIPGTNQRPVSLLHLIGKLNNGKGALAGFRKYRRNTSKPIKPLYYGAFDSWDEVLEPVMKYGYEIAVQYAESILDNVKYCDYTLIMFDDLLEILIGDHRKTKKFLEEKRRRKEGEE</sequence>
<keyword evidence="3 6" id="KW-0103">Bromodomain</keyword>
<comment type="subcellular location">
    <subcellularLocation>
        <location evidence="1">Nucleus</location>
    </subcellularLocation>
</comment>
<dbReference type="InterPro" id="IPR001487">
    <property type="entry name" value="Bromodomain"/>
</dbReference>
<keyword evidence="2" id="KW-0805">Transcription regulation</keyword>
<dbReference type="Gene3D" id="1.20.920.10">
    <property type="entry name" value="Bromodomain-like"/>
    <property type="match status" value="1"/>
</dbReference>
<keyword evidence="9" id="KW-1185">Reference proteome</keyword>
<evidence type="ECO:0000256" key="2">
    <source>
        <dbReference type="ARBA" id="ARBA00023015"/>
    </source>
</evidence>